<dbReference type="GO" id="GO:0005783">
    <property type="term" value="C:endoplasmic reticulum"/>
    <property type="evidence" value="ECO:0007669"/>
    <property type="project" value="TreeGrafter"/>
</dbReference>
<evidence type="ECO:0000259" key="4">
    <source>
        <dbReference type="PROSITE" id="PS50059"/>
    </source>
</evidence>
<accession>A0A0N4Z4B6</accession>
<dbReference type="STRING" id="131310.A0A0N4Z4B6"/>
<dbReference type="InterPro" id="IPR001179">
    <property type="entry name" value="PPIase_FKBP_dom"/>
</dbReference>
<keyword evidence="2" id="KW-0697">Rotamase</keyword>
<dbReference type="InterPro" id="IPR046357">
    <property type="entry name" value="PPIase_dom_sf"/>
</dbReference>
<keyword evidence="3" id="KW-0732">Signal</keyword>
<organism evidence="5 6">
    <name type="scientific">Parastrongyloides trichosuri</name>
    <name type="common">Possum-specific nematode worm</name>
    <dbReference type="NCBI Taxonomy" id="131310"/>
    <lineage>
        <taxon>Eukaryota</taxon>
        <taxon>Metazoa</taxon>
        <taxon>Ecdysozoa</taxon>
        <taxon>Nematoda</taxon>
        <taxon>Chromadorea</taxon>
        <taxon>Rhabditida</taxon>
        <taxon>Tylenchina</taxon>
        <taxon>Panagrolaimomorpha</taxon>
        <taxon>Strongyloidoidea</taxon>
        <taxon>Strongyloididae</taxon>
        <taxon>Parastrongyloides</taxon>
    </lineage>
</organism>
<feature type="domain" description="PPIase FKBP-type" evidence="4">
    <location>
        <begin position="169"/>
        <end position="257"/>
    </location>
</feature>
<reference evidence="6" key="1">
    <citation type="submission" date="2017-02" db="UniProtKB">
        <authorList>
            <consortium name="WormBaseParasite"/>
        </authorList>
    </citation>
    <scope>IDENTIFICATION</scope>
</reference>
<feature type="chain" id="PRO_5005891056" description="peptidylprolyl isomerase" evidence="3">
    <location>
        <begin position="18"/>
        <end position="262"/>
    </location>
</feature>
<sequence>MLGNLFLLFIFLSLNFCQELEWTDEDGLYVKVIKQIKKEKCIIKSQDGDILEQYYKLTDKNGKVIGSNWGKKPYIFTLGRKQVINGMEKAMKDMCVGEIRKVIIPGKLGFGDEGRDRDNIESDQTLYYKVQLLKIERVKDGEEWMDDDGLRIKITNKIEPSKCKKSSYGDTIHQHYTLKLEDGTFIESSYTNNKPFVFILGTNSVIEGIERAMVDMCEGEERQVIVPYELGYGVEGSPPKIPSMATLVFDILLSKLIKKDEL</sequence>
<keyword evidence="2" id="KW-0413">Isomerase</keyword>
<feature type="domain" description="PPIase FKBP-type" evidence="4">
    <location>
        <begin position="48"/>
        <end position="136"/>
    </location>
</feature>
<keyword evidence="1" id="KW-0677">Repeat</keyword>
<dbReference type="InterPro" id="IPR051989">
    <property type="entry name" value="FKBP-like_isomerase"/>
</dbReference>
<dbReference type="AlphaFoldDB" id="A0A0N4Z4B6"/>
<evidence type="ECO:0000256" key="3">
    <source>
        <dbReference type="SAM" id="SignalP"/>
    </source>
</evidence>
<dbReference type="PANTHER" id="PTHR46046">
    <property type="entry name" value="PEPTIDYLPROLYL ISOMERASE"/>
    <property type="match status" value="1"/>
</dbReference>
<dbReference type="PROSITE" id="PS50059">
    <property type="entry name" value="FKBP_PPIASE"/>
    <property type="match status" value="2"/>
</dbReference>
<proteinExistence type="predicted"/>
<evidence type="ECO:0000313" key="6">
    <source>
        <dbReference type="WBParaSite" id="PTRK_0000183600.1"/>
    </source>
</evidence>
<protein>
    <recommendedName>
        <fullName evidence="2">peptidylprolyl isomerase</fullName>
        <ecNumber evidence="2">5.2.1.8</ecNumber>
    </recommendedName>
</protein>
<evidence type="ECO:0000313" key="5">
    <source>
        <dbReference type="Proteomes" id="UP000038045"/>
    </source>
</evidence>
<name>A0A0N4Z4B6_PARTI</name>
<dbReference type="Pfam" id="PF00254">
    <property type="entry name" value="FKBP_C"/>
    <property type="match status" value="2"/>
</dbReference>
<dbReference type="WBParaSite" id="PTRK_0000183600.1">
    <property type="protein sequence ID" value="PTRK_0000183600.1"/>
    <property type="gene ID" value="PTRK_0000183600"/>
</dbReference>
<keyword evidence="5" id="KW-1185">Reference proteome</keyword>
<dbReference type="PANTHER" id="PTHR46046:SF6">
    <property type="entry name" value="PEPTIDYLPROLYL ISOMERASE"/>
    <property type="match status" value="1"/>
</dbReference>
<feature type="signal peptide" evidence="3">
    <location>
        <begin position="1"/>
        <end position="17"/>
    </location>
</feature>
<dbReference type="Proteomes" id="UP000038045">
    <property type="component" value="Unplaced"/>
</dbReference>
<dbReference type="SUPFAM" id="SSF54534">
    <property type="entry name" value="FKBP-like"/>
    <property type="match status" value="2"/>
</dbReference>
<comment type="catalytic activity">
    <reaction evidence="2">
        <text>[protein]-peptidylproline (omega=180) = [protein]-peptidylproline (omega=0)</text>
        <dbReference type="Rhea" id="RHEA:16237"/>
        <dbReference type="Rhea" id="RHEA-COMP:10747"/>
        <dbReference type="Rhea" id="RHEA-COMP:10748"/>
        <dbReference type="ChEBI" id="CHEBI:83833"/>
        <dbReference type="ChEBI" id="CHEBI:83834"/>
        <dbReference type="EC" id="5.2.1.8"/>
    </reaction>
</comment>
<dbReference type="EC" id="5.2.1.8" evidence="2"/>
<dbReference type="Gene3D" id="3.10.50.40">
    <property type="match status" value="2"/>
</dbReference>
<evidence type="ECO:0000256" key="1">
    <source>
        <dbReference type="ARBA" id="ARBA00022737"/>
    </source>
</evidence>
<dbReference type="GO" id="GO:0003755">
    <property type="term" value="F:peptidyl-prolyl cis-trans isomerase activity"/>
    <property type="evidence" value="ECO:0007669"/>
    <property type="project" value="UniProtKB-KW"/>
</dbReference>
<evidence type="ECO:0000256" key="2">
    <source>
        <dbReference type="PROSITE-ProRule" id="PRU00277"/>
    </source>
</evidence>